<keyword evidence="5" id="KW-1185">Reference proteome</keyword>
<dbReference type="Gene3D" id="3.40.50.1820">
    <property type="entry name" value="alpha/beta hydrolase"/>
    <property type="match status" value="1"/>
</dbReference>
<dbReference type="InParanoid" id="A0A409VLG6"/>
<reference evidence="4 5" key="1">
    <citation type="journal article" date="2018" name="Evol. Lett.">
        <title>Horizontal gene cluster transfer increased hallucinogenic mushroom diversity.</title>
        <authorList>
            <person name="Reynolds H.T."/>
            <person name="Vijayakumar V."/>
            <person name="Gluck-Thaler E."/>
            <person name="Korotkin H.B."/>
            <person name="Matheny P.B."/>
            <person name="Slot J.C."/>
        </authorList>
    </citation>
    <scope>NUCLEOTIDE SEQUENCE [LARGE SCALE GENOMIC DNA]</scope>
    <source>
        <strain evidence="4 5">2631</strain>
    </source>
</reference>
<gene>
    <name evidence="4" type="ORF">CVT25_005674</name>
</gene>
<dbReference type="STRING" id="93625.A0A409VLG6"/>
<dbReference type="GO" id="GO:0016787">
    <property type="term" value="F:hydrolase activity"/>
    <property type="evidence" value="ECO:0007669"/>
    <property type="project" value="UniProtKB-KW"/>
</dbReference>
<keyword evidence="1" id="KW-0378">Hydrolase</keyword>
<accession>A0A409VLG6</accession>
<organism evidence="4 5">
    <name type="scientific">Psilocybe cyanescens</name>
    <dbReference type="NCBI Taxonomy" id="93625"/>
    <lineage>
        <taxon>Eukaryota</taxon>
        <taxon>Fungi</taxon>
        <taxon>Dikarya</taxon>
        <taxon>Basidiomycota</taxon>
        <taxon>Agaricomycotina</taxon>
        <taxon>Agaricomycetes</taxon>
        <taxon>Agaricomycetidae</taxon>
        <taxon>Agaricales</taxon>
        <taxon>Agaricineae</taxon>
        <taxon>Strophariaceae</taxon>
        <taxon>Psilocybe</taxon>
    </lineage>
</organism>
<dbReference type="InterPro" id="IPR000073">
    <property type="entry name" value="AB_hydrolase_1"/>
</dbReference>
<dbReference type="EMBL" id="NHYD01003976">
    <property type="protein sequence ID" value="PPQ67073.1"/>
    <property type="molecule type" value="Genomic_DNA"/>
</dbReference>
<evidence type="ECO:0000256" key="2">
    <source>
        <dbReference type="ARBA" id="ARBA00038334"/>
    </source>
</evidence>
<sequence length="341" mass="37940">MDPSLYITVPTKRGFKYSVYHSKGSDATKPALLLLHGFPSSSYDWRHQVTYFQRRGHSIIVPDMLGYGGTDKPTDAEAYTHTLMAQDMIDVLDAIHGDERVIAIGHDWGCVVVSRLANLHGHRFIAYAFLAVGYNVPNPSIPYSQVLAYTAQLVGYELFGYWSFFAEDGADNIIKDHFDSFFSNLLSVDPEDSKKNFTPTGAFKATILSDKINSLPTYLTQEEYNTQKAILTKNGLTAPLCWYKVVTSSICMEDAKSIPVEKYHIASPVFLAAAKRDPVAVAALAVASTQKFCPNATIKEYDACHWLLWEAKDQVNTDLEEWIGKLSSTSCTVSNSVSFIM</sequence>
<feature type="domain" description="AB hydrolase-1" evidence="3">
    <location>
        <begin position="30"/>
        <end position="311"/>
    </location>
</feature>
<dbReference type="AlphaFoldDB" id="A0A409VLG6"/>
<name>A0A409VLG6_PSICY</name>
<dbReference type="InterPro" id="IPR029058">
    <property type="entry name" value="AB_hydrolase_fold"/>
</dbReference>
<evidence type="ECO:0000259" key="3">
    <source>
        <dbReference type="Pfam" id="PF00561"/>
    </source>
</evidence>
<comment type="similarity">
    <text evidence="2">Belongs to the AB hydrolase superfamily. Epoxide hydrolase family.</text>
</comment>
<dbReference type="PRINTS" id="PR00412">
    <property type="entry name" value="EPOXHYDRLASE"/>
</dbReference>
<dbReference type="Proteomes" id="UP000283269">
    <property type="component" value="Unassembled WGS sequence"/>
</dbReference>
<protein>
    <recommendedName>
        <fullName evidence="3">AB hydrolase-1 domain-containing protein</fullName>
    </recommendedName>
</protein>
<proteinExistence type="inferred from homology"/>
<evidence type="ECO:0000313" key="5">
    <source>
        <dbReference type="Proteomes" id="UP000283269"/>
    </source>
</evidence>
<comment type="caution">
    <text evidence="4">The sequence shown here is derived from an EMBL/GenBank/DDBJ whole genome shotgun (WGS) entry which is preliminary data.</text>
</comment>
<dbReference type="InterPro" id="IPR000639">
    <property type="entry name" value="Epox_hydrolase-like"/>
</dbReference>
<dbReference type="OrthoDB" id="408373at2759"/>
<dbReference type="SUPFAM" id="SSF53474">
    <property type="entry name" value="alpha/beta-Hydrolases"/>
    <property type="match status" value="1"/>
</dbReference>
<dbReference type="PANTHER" id="PTHR43329">
    <property type="entry name" value="EPOXIDE HYDROLASE"/>
    <property type="match status" value="1"/>
</dbReference>
<evidence type="ECO:0000313" key="4">
    <source>
        <dbReference type="EMBL" id="PPQ67073.1"/>
    </source>
</evidence>
<dbReference type="Pfam" id="PF00561">
    <property type="entry name" value="Abhydrolase_1"/>
    <property type="match status" value="1"/>
</dbReference>
<evidence type="ECO:0000256" key="1">
    <source>
        <dbReference type="ARBA" id="ARBA00022801"/>
    </source>
</evidence>